<feature type="transmembrane region" description="Helical" evidence="3">
    <location>
        <begin position="42"/>
        <end position="61"/>
    </location>
</feature>
<dbReference type="Pfam" id="PF25963">
    <property type="entry name" value="Beta-barrel_AAEA"/>
    <property type="match status" value="1"/>
</dbReference>
<keyword evidence="7" id="KW-1185">Reference proteome</keyword>
<feature type="compositionally biased region" description="Low complexity" evidence="2">
    <location>
        <begin position="16"/>
        <end position="32"/>
    </location>
</feature>
<dbReference type="PANTHER" id="PTHR30386:SF19">
    <property type="entry name" value="MULTIDRUG EXPORT PROTEIN EMRA-RELATED"/>
    <property type="match status" value="1"/>
</dbReference>
<feature type="domain" description="p-hydroxybenzoic acid efflux pump subunit AaeA-like beta-barrel" evidence="5">
    <location>
        <begin position="274"/>
        <end position="362"/>
    </location>
</feature>
<evidence type="ECO:0000256" key="3">
    <source>
        <dbReference type="SAM" id="Phobius"/>
    </source>
</evidence>
<feature type="compositionally biased region" description="Polar residues" evidence="2">
    <location>
        <begin position="1"/>
        <end position="14"/>
    </location>
</feature>
<dbReference type="GO" id="GO:0055085">
    <property type="term" value="P:transmembrane transport"/>
    <property type="evidence" value="ECO:0007669"/>
    <property type="project" value="InterPro"/>
</dbReference>
<dbReference type="RefSeq" id="WP_212657818.1">
    <property type="nucleotide sequence ID" value="NZ_JAGXTP010000001.1"/>
</dbReference>
<dbReference type="EMBL" id="JAGXTP010000001">
    <property type="protein sequence ID" value="MBS3848258.1"/>
    <property type="molecule type" value="Genomic_DNA"/>
</dbReference>
<dbReference type="PANTHER" id="PTHR30386">
    <property type="entry name" value="MEMBRANE FUSION SUBUNIT OF EMRAB-TOLC MULTIDRUG EFFLUX PUMP"/>
    <property type="match status" value="1"/>
</dbReference>
<dbReference type="Proteomes" id="UP000678281">
    <property type="component" value="Unassembled WGS sequence"/>
</dbReference>
<dbReference type="InterPro" id="IPR058634">
    <property type="entry name" value="AaeA-lik-b-barrel"/>
</dbReference>
<feature type="domain" description="Multidrug resistance protein MdtA-like barrel-sandwich hybrid" evidence="4">
    <location>
        <begin position="79"/>
        <end position="268"/>
    </location>
</feature>
<keyword evidence="3" id="KW-1133">Transmembrane helix</keyword>
<evidence type="ECO:0000259" key="5">
    <source>
        <dbReference type="Pfam" id="PF25963"/>
    </source>
</evidence>
<reference evidence="6" key="1">
    <citation type="submission" date="2021-04" db="EMBL/GenBank/DDBJ databases">
        <title>Devosia litorisediminis sp. nov., isolated from a sand dune.</title>
        <authorList>
            <person name="Park S."/>
            <person name="Yoon J.-H."/>
        </authorList>
    </citation>
    <scope>NUCLEOTIDE SEQUENCE</scope>
    <source>
        <strain evidence="6">BSSL-BM10</strain>
    </source>
</reference>
<organism evidence="6 7">
    <name type="scientific">Devosia litorisediminis</name>
    <dbReference type="NCBI Taxonomy" id="2829817"/>
    <lineage>
        <taxon>Bacteria</taxon>
        <taxon>Pseudomonadati</taxon>
        <taxon>Pseudomonadota</taxon>
        <taxon>Alphaproteobacteria</taxon>
        <taxon>Hyphomicrobiales</taxon>
        <taxon>Devosiaceae</taxon>
        <taxon>Devosia</taxon>
    </lineage>
</organism>
<keyword evidence="3" id="KW-0812">Transmembrane</keyword>
<dbReference type="Pfam" id="PF25917">
    <property type="entry name" value="BSH_RND"/>
    <property type="match status" value="1"/>
</dbReference>
<proteinExistence type="predicted"/>
<dbReference type="InterPro" id="IPR058625">
    <property type="entry name" value="MdtA-like_BSH"/>
</dbReference>
<comment type="subcellular location">
    <subcellularLocation>
        <location evidence="1">Cell envelope</location>
    </subcellularLocation>
</comment>
<dbReference type="AlphaFoldDB" id="A0A942I602"/>
<dbReference type="SUPFAM" id="SSF111369">
    <property type="entry name" value="HlyD-like secretion proteins"/>
    <property type="match status" value="2"/>
</dbReference>
<dbReference type="InterPro" id="IPR050739">
    <property type="entry name" value="MFP"/>
</dbReference>
<evidence type="ECO:0000313" key="6">
    <source>
        <dbReference type="EMBL" id="MBS3848258.1"/>
    </source>
</evidence>
<name>A0A942I602_9HYPH</name>
<evidence type="ECO:0000259" key="4">
    <source>
        <dbReference type="Pfam" id="PF25917"/>
    </source>
</evidence>
<dbReference type="Gene3D" id="2.40.50.100">
    <property type="match status" value="1"/>
</dbReference>
<sequence length="375" mass="38950">MNTRAPASGENISKTAPDAVAPANKAAQNNAPSQKGGGPRRLILMAVIPLLIIGTGAWFWLTGGRFEETDNAYVQQSKLSISADVSGRVAEVLVHDNQIVSAGDMLFSIDPQPFSIALSQANAALASARVNVEQLKIAYGTAQAQLHASLDTLAIRQAAFDRKNALVTQGLTADASLDDSKLAVQQAQSAVDLGQQQVAAAIAALAGDPAIATDAHPAVLAALASVEQAGRNLNKASVVAPASGIISNVSSLNVGQFIAAGAMIAALVETDDTWIQANFKETQLAELKVGQPVEIHVDAYPDVLHGTLDSFGAATGSEFALIPAQNATGNWVKVVQRVPVRIVLSERASVVLRTGMSAKVTVDTGRSTIDKLRGQ</sequence>
<protein>
    <submittedName>
        <fullName evidence="6">HlyD family secretion protein</fullName>
    </submittedName>
</protein>
<dbReference type="GO" id="GO:0030313">
    <property type="term" value="C:cell envelope"/>
    <property type="evidence" value="ECO:0007669"/>
    <property type="project" value="UniProtKB-SubCell"/>
</dbReference>
<evidence type="ECO:0000313" key="7">
    <source>
        <dbReference type="Proteomes" id="UP000678281"/>
    </source>
</evidence>
<keyword evidence="3" id="KW-0472">Membrane</keyword>
<feature type="region of interest" description="Disordered" evidence="2">
    <location>
        <begin position="1"/>
        <end position="36"/>
    </location>
</feature>
<gene>
    <name evidence="6" type="ORF">KD146_06065</name>
</gene>
<dbReference type="Gene3D" id="2.40.30.170">
    <property type="match status" value="1"/>
</dbReference>
<accession>A0A942I602</accession>
<evidence type="ECO:0000256" key="1">
    <source>
        <dbReference type="ARBA" id="ARBA00004196"/>
    </source>
</evidence>
<comment type="caution">
    <text evidence="6">The sequence shown here is derived from an EMBL/GenBank/DDBJ whole genome shotgun (WGS) entry which is preliminary data.</text>
</comment>
<evidence type="ECO:0000256" key="2">
    <source>
        <dbReference type="SAM" id="MobiDB-lite"/>
    </source>
</evidence>